<organism evidence="1 2">
    <name type="scientific">Glutamicibacter protophormiae</name>
    <name type="common">Brevibacterium protophormiae</name>
    <dbReference type="NCBI Taxonomy" id="37930"/>
    <lineage>
        <taxon>Bacteria</taxon>
        <taxon>Bacillati</taxon>
        <taxon>Actinomycetota</taxon>
        <taxon>Actinomycetes</taxon>
        <taxon>Micrococcales</taxon>
        <taxon>Micrococcaceae</taxon>
        <taxon>Glutamicibacter</taxon>
    </lineage>
</organism>
<sequence>MSKHYEQDATGLAEVARSPKMQAAMVGIATAAAAGGRAISPVDSGEYRDSFRVVPTTNTAGWKREKRAAARIENVAPHAAAVERRNKILSKLASIIESG</sequence>
<proteinExistence type="predicted"/>
<keyword evidence="2" id="KW-1185">Reference proteome</keyword>
<evidence type="ECO:0000313" key="2">
    <source>
        <dbReference type="Proteomes" id="UP001195422"/>
    </source>
</evidence>
<protein>
    <recommendedName>
        <fullName evidence="3">HK97 gp10 family phage protein</fullName>
    </recommendedName>
</protein>
<accession>A0ABS4XQX2</accession>
<dbReference type="Proteomes" id="UP001195422">
    <property type="component" value="Unassembled WGS sequence"/>
</dbReference>
<evidence type="ECO:0000313" key="1">
    <source>
        <dbReference type="EMBL" id="MBP2398906.1"/>
    </source>
</evidence>
<evidence type="ECO:0008006" key="3">
    <source>
        <dbReference type="Google" id="ProtNLM"/>
    </source>
</evidence>
<dbReference type="RefSeq" id="WP_188947671.1">
    <property type="nucleotide sequence ID" value="NZ_BMPH01000003.1"/>
</dbReference>
<comment type="caution">
    <text evidence="1">The sequence shown here is derived from an EMBL/GenBank/DDBJ whole genome shotgun (WGS) entry which is preliminary data.</text>
</comment>
<dbReference type="EMBL" id="JAGIOJ010000001">
    <property type="protein sequence ID" value="MBP2398906.1"/>
    <property type="molecule type" value="Genomic_DNA"/>
</dbReference>
<gene>
    <name evidence="1" type="ORF">JOF39_001987</name>
</gene>
<reference evidence="1 2" key="1">
    <citation type="submission" date="2021-03" db="EMBL/GenBank/DDBJ databases">
        <title>Sequencing the genomes of 1000 actinobacteria strains.</title>
        <authorList>
            <person name="Klenk H.-P."/>
        </authorList>
    </citation>
    <scope>NUCLEOTIDE SEQUENCE [LARGE SCALE GENOMIC DNA]</scope>
    <source>
        <strain evidence="1 2">DSM 20168</strain>
    </source>
</reference>
<name>A0ABS4XQX2_GLUPR</name>